<dbReference type="Gene3D" id="2.60.40.2700">
    <property type="match status" value="1"/>
</dbReference>
<keyword evidence="2" id="KW-1185">Reference proteome</keyword>
<dbReference type="Proteomes" id="UP000183954">
    <property type="component" value="Unassembled WGS sequence"/>
</dbReference>
<dbReference type="RefSeq" id="WP_159436920.1">
    <property type="nucleotide sequence ID" value="NZ_FQXJ01000006.1"/>
</dbReference>
<organism evidence="1 2">
    <name type="scientific">Desulfosporosinus lacus DSM 15449</name>
    <dbReference type="NCBI Taxonomy" id="1121420"/>
    <lineage>
        <taxon>Bacteria</taxon>
        <taxon>Bacillati</taxon>
        <taxon>Bacillota</taxon>
        <taxon>Clostridia</taxon>
        <taxon>Eubacteriales</taxon>
        <taxon>Desulfitobacteriaceae</taxon>
        <taxon>Desulfosporosinus</taxon>
    </lineage>
</organism>
<reference evidence="2" key="1">
    <citation type="submission" date="2016-11" db="EMBL/GenBank/DDBJ databases">
        <authorList>
            <person name="Varghese N."/>
            <person name="Submissions S."/>
        </authorList>
    </citation>
    <scope>NUCLEOTIDE SEQUENCE [LARGE SCALE GENOMIC DNA]</scope>
    <source>
        <strain evidence="2">DSM 15449</strain>
    </source>
</reference>
<evidence type="ECO:0000313" key="2">
    <source>
        <dbReference type="Proteomes" id="UP000183954"/>
    </source>
</evidence>
<gene>
    <name evidence="1" type="ORF">SAMN02746098_01892</name>
</gene>
<name>A0A1M5XA36_9FIRM</name>
<sequence length="593" mass="61298">AFLKNFLTSITIGSGVTIGDYLLLLSFPDSTYNNNFRDAYVSGGAGTYTGTQTGPWTKVTTAVGGAAATAGTMTITYTLTTGTFAAAASTVSNWTISGANGAELGAITGVVLSNANTTATITVTNNVGAVGKVYTVAPAQATFAAGFIAPAAATVGITVVAVPTVLATDGSFTDTDVDANQVAGTIAWTAASPPTGITGYKIYWGSNATTILAGTSEVQYTVANPATASQPVAANTALPAGATHYLIYSYNAEGNSTSCLAVAITDLTQDDVDLMTAWNALDAVWDDSHDSKIMRPVYGTDTNILMMASNVVDSAVAGVTITLGLTDSDKIGALGAITYTDVESRQIAILLNLNKGTRTPISKRLYVVIPPALSAQSGSPAFTDGTPATYGTQMTVGAGSLTTVTHLTYTWYSSVNAIYESGTDTSRGTGTTYTPVAGDVGKYLIVVATSTDATGNGIVATAAVVAPEEVNAVAIDIDFGTYHVPCIIISVSDIGIGSTFDFSKISIKNTNGESYSLAGTYRFTPDINNPYFGEYNYNEDKLIIALTDEDFVRIGSMASIDNTDTLNAAQGWNIFNTVQANPVSDISITWILD</sequence>
<evidence type="ECO:0000313" key="1">
    <source>
        <dbReference type="EMBL" id="SHH96690.1"/>
    </source>
</evidence>
<dbReference type="EMBL" id="FQXJ01000006">
    <property type="protein sequence ID" value="SHH96690.1"/>
    <property type="molecule type" value="Genomic_DNA"/>
</dbReference>
<dbReference type="AlphaFoldDB" id="A0A1M5XA36"/>
<proteinExistence type="predicted"/>
<protein>
    <submittedName>
        <fullName evidence="1">Uncharacterized protein</fullName>
    </submittedName>
</protein>
<accession>A0A1M5XA36</accession>
<feature type="non-terminal residue" evidence="1">
    <location>
        <position position="1"/>
    </location>
</feature>
<dbReference type="OrthoDB" id="2744137at2"/>